<gene>
    <name evidence="1" type="ORF">RCL2_002457400</name>
</gene>
<name>A0A8H3M3H8_9GLOM</name>
<evidence type="ECO:0000313" key="2">
    <source>
        <dbReference type="Proteomes" id="UP000615446"/>
    </source>
</evidence>
<organism evidence="1 2">
    <name type="scientific">Rhizophagus clarus</name>
    <dbReference type="NCBI Taxonomy" id="94130"/>
    <lineage>
        <taxon>Eukaryota</taxon>
        <taxon>Fungi</taxon>
        <taxon>Fungi incertae sedis</taxon>
        <taxon>Mucoromycota</taxon>
        <taxon>Glomeromycotina</taxon>
        <taxon>Glomeromycetes</taxon>
        <taxon>Glomerales</taxon>
        <taxon>Glomeraceae</taxon>
        <taxon>Rhizophagus</taxon>
    </lineage>
</organism>
<comment type="caution">
    <text evidence="1">The sequence shown here is derived from an EMBL/GenBank/DDBJ whole genome shotgun (WGS) entry which is preliminary data.</text>
</comment>
<evidence type="ECO:0000313" key="1">
    <source>
        <dbReference type="EMBL" id="GES98012.1"/>
    </source>
</evidence>
<dbReference type="AlphaFoldDB" id="A0A8H3M3H8"/>
<reference evidence="1" key="1">
    <citation type="submission" date="2019-10" db="EMBL/GenBank/DDBJ databases">
        <title>Conservation and host-specific expression of non-tandemly repeated heterogenous ribosome RNA gene in arbuscular mycorrhizal fungi.</title>
        <authorList>
            <person name="Maeda T."/>
            <person name="Kobayashi Y."/>
            <person name="Nakagawa T."/>
            <person name="Ezawa T."/>
            <person name="Yamaguchi K."/>
            <person name="Bino T."/>
            <person name="Nishimoto Y."/>
            <person name="Shigenobu S."/>
            <person name="Kawaguchi M."/>
        </authorList>
    </citation>
    <scope>NUCLEOTIDE SEQUENCE</scope>
    <source>
        <strain evidence="1">HR1</strain>
    </source>
</reference>
<protein>
    <submittedName>
        <fullName evidence="1">Uncharacterized protein</fullName>
    </submittedName>
</protein>
<sequence length="120" mass="13555">MLIVTSRNWLLSLCLEKIFTNKVSYIKNPLPYLVTTSFIVQSEAGSFSLLGRGVSVGCSSDLQKHGILVRKSVFWINDWVLWTFSNIKRIIDTCQMVSAFKFRTLIELGFEALEFGNGGL</sequence>
<dbReference type="Proteomes" id="UP000615446">
    <property type="component" value="Unassembled WGS sequence"/>
</dbReference>
<accession>A0A8H3M3H8</accession>
<dbReference type="EMBL" id="BLAL01000262">
    <property type="protein sequence ID" value="GES98012.1"/>
    <property type="molecule type" value="Genomic_DNA"/>
</dbReference>
<proteinExistence type="predicted"/>